<feature type="binding site" evidence="5">
    <location>
        <begin position="131"/>
        <end position="136"/>
    </location>
    <ligand>
        <name>FMN</name>
        <dbReference type="ChEBI" id="CHEBI:58210"/>
    </ligand>
</feature>
<feature type="binding site" evidence="5">
    <location>
        <begin position="146"/>
        <end position="147"/>
    </location>
    <ligand>
        <name>FMN</name>
        <dbReference type="ChEBI" id="CHEBI:58210"/>
    </ligand>
</feature>
<keyword evidence="4 5" id="KW-0560">Oxidoreductase</keyword>
<feature type="binding site" evidence="5">
    <location>
        <position position="256"/>
    </location>
    <ligand>
        <name>FMN</name>
        <dbReference type="ChEBI" id="CHEBI:58210"/>
    </ligand>
</feature>
<evidence type="ECO:0000256" key="4">
    <source>
        <dbReference type="ARBA" id="ARBA00023002"/>
    </source>
</evidence>
<feature type="binding site" evidence="5">
    <location>
        <position position="136"/>
    </location>
    <ligand>
        <name>substrate</name>
    </ligand>
</feature>
<dbReference type="EC" id="1.4.3.5" evidence="5"/>
<organism evidence="9 10">
    <name type="scientific">Streptomyces glomeratus</name>
    <dbReference type="NCBI Taxonomy" id="284452"/>
    <lineage>
        <taxon>Bacteria</taxon>
        <taxon>Bacillati</taxon>
        <taxon>Actinomycetota</taxon>
        <taxon>Actinomycetes</taxon>
        <taxon>Kitasatosporales</taxon>
        <taxon>Streptomycetaceae</taxon>
        <taxon>Streptomyces</taxon>
    </lineage>
</organism>
<feature type="domain" description="Pyridoxine 5'-phosphate oxidase dimerisation C-terminal" evidence="8">
    <location>
        <begin position="243"/>
        <end position="284"/>
    </location>
</feature>
<keyword evidence="3 5" id="KW-0288">FMN</keyword>
<evidence type="ECO:0000256" key="6">
    <source>
        <dbReference type="SAM" id="MobiDB-lite"/>
    </source>
</evidence>
<accession>A0ABP6LYK6</accession>
<sequence length="284" mass="30929">MTDRRPDEPASEPAAEAGSASPARPAVPSAEALCAAEAAAAAASAAAEPVLEPIVERAAEGPAEELAHNPAEMRAHYRAEGLDETSLAAHPMDQFALWFKQAAQAAVAGMIYEPNAMVVSTADADGRPSSRTVLLKQYDDQGFVFYTNYDSRKAQDLAANPGISLLFPWHPMARQVIVIGTAHRTGRDETAAYFRTRPHGSQLGAWASAQSSVIRTRAELETAYEELSARYPEDSQVPVPPHWGGFRVVPETVEFWQGRANRLHDRLRYVAEPDGSWRVERLSP</sequence>
<comment type="similarity">
    <text evidence="1 5">Belongs to the pyridoxamine 5'-phosphate oxidase family.</text>
</comment>
<comment type="pathway">
    <text evidence="5">Cofactor metabolism; pyridoxal 5'-phosphate salvage; pyridoxal 5'-phosphate from pyridoxine 5'-phosphate: step 1/1.</text>
</comment>
<dbReference type="Gene3D" id="2.30.110.10">
    <property type="entry name" value="Electron Transport, Fmn-binding Protein, Chain A"/>
    <property type="match status" value="1"/>
</dbReference>
<feature type="binding site" evidence="5">
    <location>
        <position position="197"/>
    </location>
    <ligand>
        <name>substrate</name>
    </ligand>
</feature>
<comment type="caution">
    <text evidence="9">The sequence shown here is derived from an EMBL/GenBank/DDBJ whole genome shotgun (WGS) entry which is preliminary data.</text>
</comment>
<evidence type="ECO:0000259" key="7">
    <source>
        <dbReference type="Pfam" id="PF01243"/>
    </source>
</evidence>
<keyword evidence="2 5" id="KW-0285">Flavoprotein</keyword>
<feature type="binding site" evidence="5">
    <location>
        <position position="152"/>
    </location>
    <ligand>
        <name>FMN</name>
        <dbReference type="ChEBI" id="CHEBI:58210"/>
    </ligand>
</feature>
<dbReference type="InterPro" id="IPR011576">
    <property type="entry name" value="Pyridox_Oxase_N"/>
</dbReference>
<evidence type="ECO:0000256" key="1">
    <source>
        <dbReference type="ARBA" id="ARBA00007301"/>
    </source>
</evidence>
<protein>
    <recommendedName>
        <fullName evidence="5">Pyridoxine/pyridoxamine 5'-phosphate oxidase</fullName>
        <ecNumber evidence="5">1.4.3.5</ecNumber>
    </recommendedName>
    <alternativeName>
        <fullName evidence="5">PNP/PMP oxidase</fullName>
        <shortName evidence="5">PNPOx</shortName>
    </alternativeName>
    <alternativeName>
        <fullName evidence="5">Pyridoxal 5'-phosphate synthase</fullName>
    </alternativeName>
</protein>
<feature type="binding site" evidence="5">
    <location>
        <begin position="210"/>
        <end position="211"/>
    </location>
    <ligand>
        <name>FMN</name>
        <dbReference type="ChEBI" id="CHEBI:58210"/>
    </ligand>
</feature>
<dbReference type="EMBL" id="BAAAUF010000048">
    <property type="protein sequence ID" value="GAA3060723.1"/>
    <property type="molecule type" value="Genomic_DNA"/>
</dbReference>
<comment type="catalytic activity">
    <reaction evidence="5">
        <text>pyridoxamine 5'-phosphate + O2 + H2O = pyridoxal 5'-phosphate + H2O2 + NH4(+)</text>
        <dbReference type="Rhea" id="RHEA:15817"/>
        <dbReference type="ChEBI" id="CHEBI:15377"/>
        <dbReference type="ChEBI" id="CHEBI:15379"/>
        <dbReference type="ChEBI" id="CHEBI:16240"/>
        <dbReference type="ChEBI" id="CHEBI:28938"/>
        <dbReference type="ChEBI" id="CHEBI:58451"/>
        <dbReference type="ChEBI" id="CHEBI:597326"/>
        <dbReference type="EC" id="1.4.3.5"/>
    </reaction>
</comment>
<dbReference type="PANTHER" id="PTHR10851">
    <property type="entry name" value="PYRIDOXINE-5-PHOSPHATE OXIDASE"/>
    <property type="match status" value="1"/>
</dbReference>
<gene>
    <name evidence="9" type="primary">pdxH_2</name>
    <name evidence="5" type="synonym">pdxH</name>
    <name evidence="9" type="ORF">GCM10010448_50140</name>
</gene>
<feature type="binding site" evidence="5">
    <location>
        <position position="266"/>
    </location>
    <ligand>
        <name>FMN</name>
        <dbReference type="ChEBI" id="CHEBI:58210"/>
    </ligand>
</feature>
<feature type="binding site" evidence="5">
    <location>
        <position position="201"/>
    </location>
    <ligand>
        <name>substrate</name>
    </ligand>
</feature>
<dbReference type="InterPro" id="IPR019740">
    <property type="entry name" value="Pyridox_Oxase_CS"/>
</dbReference>
<name>A0ABP6LYK6_9ACTN</name>
<dbReference type="SUPFAM" id="SSF50475">
    <property type="entry name" value="FMN-binding split barrel"/>
    <property type="match status" value="1"/>
</dbReference>
<feature type="region of interest" description="Disordered" evidence="6">
    <location>
        <begin position="1"/>
        <end position="29"/>
    </location>
</feature>
<evidence type="ECO:0000313" key="10">
    <source>
        <dbReference type="Proteomes" id="UP001501532"/>
    </source>
</evidence>
<dbReference type="Pfam" id="PF01243">
    <property type="entry name" value="PNPOx_N"/>
    <property type="match status" value="1"/>
</dbReference>
<dbReference type="HAMAP" id="MF_01629">
    <property type="entry name" value="PdxH"/>
    <property type="match status" value="1"/>
</dbReference>
<proteinExistence type="inferred from homology"/>
<dbReference type="Proteomes" id="UP001501532">
    <property type="component" value="Unassembled WGS sequence"/>
</dbReference>
<evidence type="ECO:0000256" key="2">
    <source>
        <dbReference type="ARBA" id="ARBA00022630"/>
    </source>
</evidence>
<dbReference type="InterPro" id="IPR000659">
    <property type="entry name" value="Pyridox_Oxase"/>
</dbReference>
<evidence type="ECO:0000259" key="8">
    <source>
        <dbReference type="Pfam" id="PF10590"/>
    </source>
</evidence>
<keyword evidence="5" id="KW-0664">Pyridoxine biosynthesis</keyword>
<feature type="binding site" evidence="5">
    <location>
        <position position="153"/>
    </location>
    <ligand>
        <name>FMN</name>
        <dbReference type="ChEBI" id="CHEBI:58210"/>
    </ligand>
</feature>
<feature type="binding site" evidence="5">
    <location>
        <position position="175"/>
    </location>
    <ligand>
        <name>FMN</name>
        <dbReference type="ChEBI" id="CHEBI:58210"/>
    </ligand>
</feature>
<dbReference type="NCBIfam" id="TIGR00558">
    <property type="entry name" value="pdxH"/>
    <property type="match status" value="1"/>
</dbReference>
<evidence type="ECO:0000256" key="3">
    <source>
        <dbReference type="ARBA" id="ARBA00022643"/>
    </source>
</evidence>
<evidence type="ECO:0000256" key="5">
    <source>
        <dbReference type="HAMAP-Rule" id="MF_01629"/>
    </source>
</evidence>
<reference evidence="10" key="1">
    <citation type="journal article" date="2019" name="Int. J. Syst. Evol. Microbiol.">
        <title>The Global Catalogue of Microorganisms (GCM) 10K type strain sequencing project: providing services to taxonomists for standard genome sequencing and annotation.</title>
        <authorList>
            <consortium name="The Broad Institute Genomics Platform"/>
            <consortium name="The Broad Institute Genome Sequencing Center for Infectious Disease"/>
            <person name="Wu L."/>
            <person name="Ma J."/>
        </authorList>
    </citation>
    <scope>NUCLEOTIDE SEQUENCE [LARGE SCALE GENOMIC DNA]</scope>
    <source>
        <strain evidence="10">JCM 9091</strain>
    </source>
</reference>
<dbReference type="PROSITE" id="PS01064">
    <property type="entry name" value="PYRIDOX_OXIDASE"/>
    <property type="match status" value="1"/>
</dbReference>
<feature type="compositionally biased region" description="Low complexity" evidence="6">
    <location>
        <begin position="11"/>
        <end position="29"/>
    </location>
</feature>
<comment type="pathway">
    <text evidence="5">Cofactor metabolism; pyridoxal 5'-phosphate salvage; pyridoxal 5'-phosphate from pyridoxamine 5'-phosphate: step 1/1.</text>
</comment>
<keyword evidence="10" id="KW-1185">Reference proteome</keyword>
<comment type="function">
    <text evidence="5">Catalyzes the oxidation of either pyridoxine 5'-phosphate (PNP) or pyridoxamine 5'-phosphate (PMP) into pyridoxal 5'-phosphate (PLP).</text>
</comment>
<feature type="binding site" evidence="5">
    <location>
        <begin position="262"/>
        <end position="264"/>
    </location>
    <ligand>
        <name>substrate</name>
    </ligand>
</feature>
<comment type="cofactor">
    <cofactor evidence="5">
        <name>FMN</name>
        <dbReference type="ChEBI" id="CHEBI:58210"/>
    </cofactor>
    <text evidence="5">Binds 1 FMN per subunit.</text>
</comment>
<comment type="subunit">
    <text evidence="5">Homodimer.</text>
</comment>
<evidence type="ECO:0000313" key="9">
    <source>
        <dbReference type="EMBL" id="GAA3060723.1"/>
    </source>
</evidence>
<dbReference type="InterPro" id="IPR019576">
    <property type="entry name" value="Pyridoxamine_oxidase_dimer_C"/>
</dbReference>
<feature type="binding site" evidence="5">
    <location>
        <position position="193"/>
    </location>
    <ligand>
        <name>substrate</name>
    </ligand>
</feature>
<dbReference type="PANTHER" id="PTHR10851:SF0">
    <property type="entry name" value="PYRIDOXINE-5'-PHOSPHATE OXIDASE"/>
    <property type="match status" value="1"/>
</dbReference>
<dbReference type="InterPro" id="IPR012349">
    <property type="entry name" value="Split_barrel_FMN-bd"/>
</dbReference>
<feature type="domain" description="Pyridoxamine 5'-phosphate oxidase N-terminal" evidence="7">
    <location>
        <begin position="106"/>
        <end position="228"/>
    </location>
</feature>
<comment type="catalytic activity">
    <reaction evidence="5">
        <text>pyridoxine 5'-phosphate + O2 = pyridoxal 5'-phosphate + H2O2</text>
        <dbReference type="Rhea" id="RHEA:15149"/>
        <dbReference type="ChEBI" id="CHEBI:15379"/>
        <dbReference type="ChEBI" id="CHEBI:16240"/>
        <dbReference type="ChEBI" id="CHEBI:58589"/>
        <dbReference type="ChEBI" id="CHEBI:597326"/>
        <dbReference type="EC" id="1.4.3.5"/>
    </reaction>
</comment>
<dbReference type="Pfam" id="PF10590">
    <property type="entry name" value="PNP_phzG_C"/>
    <property type="match status" value="1"/>
</dbReference>
<dbReference type="NCBIfam" id="NF004231">
    <property type="entry name" value="PRK05679.1"/>
    <property type="match status" value="1"/>
</dbReference>